<protein>
    <submittedName>
        <fullName evidence="1">GxxExxY protein</fullName>
    </submittedName>
</protein>
<dbReference type="InterPro" id="IPR026350">
    <property type="entry name" value="GxxExxY"/>
</dbReference>
<accession>A0ABS8PTG3</accession>
<dbReference type="Pfam" id="PF13366">
    <property type="entry name" value="PDDEXK_3"/>
    <property type="match status" value="1"/>
</dbReference>
<gene>
    <name evidence="1" type="ORF">LQ567_10555</name>
</gene>
<dbReference type="Proteomes" id="UP001199816">
    <property type="component" value="Unassembled WGS sequence"/>
</dbReference>
<name>A0ABS8PTG3_9BACT</name>
<evidence type="ECO:0000313" key="2">
    <source>
        <dbReference type="Proteomes" id="UP001199816"/>
    </source>
</evidence>
<reference evidence="1 2" key="1">
    <citation type="submission" date="2021-11" db="EMBL/GenBank/DDBJ databases">
        <title>Genomic of Niabella pedocola.</title>
        <authorList>
            <person name="Wu T."/>
        </authorList>
    </citation>
    <scope>NUCLEOTIDE SEQUENCE [LARGE SCALE GENOMIC DNA]</scope>
    <source>
        <strain evidence="1 2">JCM 31011</strain>
    </source>
</reference>
<dbReference type="EMBL" id="JAJNEC010000005">
    <property type="protein sequence ID" value="MCD2423201.1"/>
    <property type="molecule type" value="Genomic_DNA"/>
</dbReference>
<dbReference type="RefSeq" id="WP_231004465.1">
    <property type="nucleotide sequence ID" value="NZ_JAJNEC010000005.1"/>
</dbReference>
<organism evidence="1 2">
    <name type="scientific">Niabella pedocola</name>
    <dbReference type="NCBI Taxonomy" id="1752077"/>
    <lineage>
        <taxon>Bacteria</taxon>
        <taxon>Pseudomonadati</taxon>
        <taxon>Bacteroidota</taxon>
        <taxon>Chitinophagia</taxon>
        <taxon>Chitinophagales</taxon>
        <taxon>Chitinophagaceae</taxon>
        <taxon>Niabella</taxon>
    </lineage>
</organism>
<evidence type="ECO:0000313" key="1">
    <source>
        <dbReference type="EMBL" id="MCD2423201.1"/>
    </source>
</evidence>
<dbReference type="NCBIfam" id="TIGR04256">
    <property type="entry name" value="GxxExxY"/>
    <property type="match status" value="1"/>
</dbReference>
<sequence>MESISIKPLELASLKSFYKDAFEYEFRENSVLYNRERRYQIPYKKIILPHRFHADFIVFNNVILEIKAKEGGIAAEDLAQRSIILNVPDAK</sequence>
<keyword evidence="2" id="KW-1185">Reference proteome</keyword>
<proteinExistence type="predicted"/>
<comment type="caution">
    <text evidence="1">The sequence shown here is derived from an EMBL/GenBank/DDBJ whole genome shotgun (WGS) entry which is preliminary data.</text>
</comment>